<dbReference type="SUPFAM" id="SSF51430">
    <property type="entry name" value="NAD(P)-linked oxidoreductase"/>
    <property type="match status" value="1"/>
</dbReference>
<name>A0A381S582_9ZZZZ</name>
<dbReference type="Gene3D" id="3.20.20.100">
    <property type="entry name" value="NADP-dependent oxidoreductase domain"/>
    <property type="match status" value="1"/>
</dbReference>
<sequence length="487" mass="54505">MNTTIERCELASGFSISRILTGLWQIGDMERDDHHLDYEATAAAMSPYVEAGFTTFDMADHYGSAEEIVGLFRRQQSSENTVQLLTKWVPKPGIATREDVQAAVKRSLERMQVDRLDLLQFHAWNYADPNWLDCLFWLQELKEQGLIRHLGLTNFDTAHLRIIVHSGIEVVSNQVCFSLLDQRPGGGMTELCLEHGIKLLVYGTVAGGFLTEHWLNKPEPDGKDLETWSQQKYRRFINEVGGWEVFQNLLNTVANVAQRQGISMANVACRYILEQPAVGGIIIGARLGKSEHLQDNLRLFQFSLDETSKSEIGAALAKLQPVPGDCGDEYRKPPFLTATGDLSHHVDTIPPPYLVETGADGRGRVSSGTIWEEIAGYCRAVRRGDQIWIAGTTATHGDRLIGGEDPAAQMHFVIDKIEGVLQSFGGRLEDVVRTRIYVPYLEKWEPIARAHGERFRHILPANTLIQASLVGKEYLVEMDVDAIVDPK</sequence>
<reference evidence="2" key="1">
    <citation type="submission" date="2018-05" db="EMBL/GenBank/DDBJ databases">
        <authorList>
            <person name="Lanie J.A."/>
            <person name="Ng W.-L."/>
            <person name="Kazmierczak K.M."/>
            <person name="Andrzejewski T.M."/>
            <person name="Davidsen T.M."/>
            <person name="Wayne K.J."/>
            <person name="Tettelin H."/>
            <person name="Glass J.I."/>
            <person name="Rusch D."/>
            <person name="Podicherti R."/>
            <person name="Tsui H.-C.T."/>
            <person name="Winkler M.E."/>
        </authorList>
    </citation>
    <scope>NUCLEOTIDE SEQUENCE</scope>
</reference>
<accession>A0A381S582</accession>
<dbReference type="GO" id="GO:0016491">
    <property type="term" value="F:oxidoreductase activity"/>
    <property type="evidence" value="ECO:0007669"/>
    <property type="project" value="InterPro"/>
</dbReference>
<dbReference type="InterPro" id="IPR020471">
    <property type="entry name" value="AKR"/>
</dbReference>
<dbReference type="EMBL" id="UINC01002609">
    <property type="protein sequence ID" value="SUZ98488.1"/>
    <property type="molecule type" value="Genomic_DNA"/>
</dbReference>
<protein>
    <recommendedName>
        <fullName evidence="1">NADP-dependent oxidoreductase domain-containing protein</fullName>
    </recommendedName>
</protein>
<organism evidence="2">
    <name type="scientific">marine metagenome</name>
    <dbReference type="NCBI Taxonomy" id="408172"/>
    <lineage>
        <taxon>unclassified sequences</taxon>
        <taxon>metagenomes</taxon>
        <taxon>ecological metagenomes</taxon>
    </lineage>
</organism>
<evidence type="ECO:0000259" key="1">
    <source>
        <dbReference type="Pfam" id="PF00248"/>
    </source>
</evidence>
<dbReference type="AlphaFoldDB" id="A0A381S582"/>
<dbReference type="PRINTS" id="PR00069">
    <property type="entry name" value="ALDKETRDTASE"/>
</dbReference>
<gene>
    <name evidence="2" type="ORF">METZ01_LOCUS51342</name>
</gene>
<dbReference type="SUPFAM" id="SSF55298">
    <property type="entry name" value="YjgF-like"/>
    <property type="match status" value="1"/>
</dbReference>
<dbReference type="InterPro" id="IPR036812">
    <property type="entry name" value="NAD(P)_OxRdtase_dom_sf"/>
</dbReference>
<dbReference type="Pfam" id="PF00248">
    <property type="entry name" value="Aldo_ket_red"/>
    <property type="match status" value="1"/>
</dbReference>
<dbReference type="Gene3D" id="3.30.1330.40">
    <property type="entry name" value="RutC-like"/>
    <property type="match status" value="1"/>
</dbReference>
<dbReference type="PANTHER" id="PTHR43147">
    <property type="entry name" value="PROTEIN TAS"/>
    <property type="match status" value="1"/>
</dbReference>
<evidence type="ECO:0000313" key="2">
    <source>
        <dbReference type="EMBL" id="SUZ98488.1"/>
    </source>
</evidence>
<dbReference type="InterPro" id="IPR006175">
    <property type="entry name" value="YjgF/YER057c/UK114"/>
</dbReference>
<dbReference type="PANTHER" id="PTHR43147:SF2">
    <property type="entry name" value="NADP-DEPENDENT OXIDOREDUCTASE DOMAIN-CONTAINING PROTEIN"/>
    <property type="match status" value="1"/>
</dbReference>
<dbReference type="InterPro" id="IPR023210">
    <property type="entry name" value="NADP_OxRdtase_dom"/>
</dbReference>
<dbReference type="InterPro" id="IPR035959">
    <property type="entry name" value="RutC-like_sf"/>
</dbReference>
<dbReference type="CDD" id="cd19101">
    <property type="entry name" value="AKR_unchar"/>
    <property type="match status" value="1"/>
</dbReference>
<dbReference type="Pfam" id="PF01042">
    <property type="entry name" value="Ribonuc_L-PSP"/>
    <property type="match status" value="1"/>
</dbReference>
<dbReference type="CDD" id="cd06154">
    <property type="entry name" value="YjgF_YER057c_UK114_like_6"/>
    <property type="match status" value="1"/>
</dbReference>
<feature type="domain" description="NADP-dependent oxidoreductase" evidence="1">
    <location>
        <begin position="19"/>
        <end position="313"/>
    </location>
</feature>
<proteinExistence type="predicted"/>